<dbReference type="PANTHER" id="PTHR43677:SF11">
    <property type="entry name" value="ZINC-CONTAINING ALCOHOL DEHYDROGENASE"/>
    <property type="match status" value="1"/>
</dbReference>
<dbReference type="Gene3D" id="3.40.50.720">
    <property type="entry name" value="NAD(P)-binding Rossmann-like Domain"/>
    <property type="match status" value="1"/>
</dbReference>
<dbReference type="Proteomes" id="UP000277212">
    <property type="component" value="Unassembled WGS sequence"/>
</dbReference>
<dbReference type="SUPFAM" id="SSF51735">
    <property type="entry name" value="NAD(P)-binding Rossmann-fold domains"/>
    <property type="match status" value="1"/>
</dbReference>
<dbReference type="SUPFAM" id="SSF50129">
    <property type="entry name" value="GroES-like"/>
    <property type="match status" value="1"/>
</dbReference>
<dbReference type="OrthoDB" id="809632at2759"/>
<name>A0A3M2S9E8_9HYPO</name>
<dbReference type="EMBL" id="NKUJ01000090">
    <property type="protein sequence ID" value="RMJ14197.1"/>
    <property type="molecule type" value="Genomic_DNA"/>
</dbReference>
<protein>
    <recommendedName>
        <fullName evidence="3">Enoyl reductase (ER) domain-containing protein</fullName>
    </recommendedName>
</protein>
<dbReference type="PANTHER" id="PTHR43677">
    <property type="entry name" value="SHORT-CHAIN DEHYDROGENASE/REDUCTASE"/>
    <property type="match status" value="1"/>
</dbReference>
<dbReference type="GO" id="GO:0016491">
    <property type="term" value="F:oxidoreductase activity"/>
    <property type="evidence" value="ECO:0007669"/>
    <property type="project" value="TreeGrafter"/>
</dbReference>
<accession>A0A3M2S9E8</accession>
<reference evidence="1 2" key="1">
    <citation type="submission" date="2017-06" db="EMBL/GenBank/DDBJ databases">
        <title>Comparative genomic analysis of Ambrosia Fusariam Clade fungi.</title>
        <authorList>
            <person name="Stajich J.E."/>
            <person name="Carrillo J."/>
            <person name="Kijimoto T."/>
            <person name="Eskalen A."/>
            <person name="O'Donnell K."/>
            <person name="Kasson M."/>
        </authorList>
    </citation>
    <scope>NUCLEOTIDE SEQUENCE [LARGE SCALE GENOMIC DNA]</scope>
    <source>
        <strain evidence="1">UCR3666</strain>
    </source>
</reference>
<proteinExistence type="predicted"/>
<gene>
    <name evidence="1" type="ORF">CDV36_006149</name>
</gene>
<keyword evidence="2" id="KW-1185">Reference proteome</keyword>
<evidence type="ECO:0000313" key="2">
    <source>
        <dbReference type="Proteomes" id="UP000277212"/>
    </source>
</evidence>
<sequence>MSMLSAEVAEWGATPKPMRILPPPAPIHEEGVEIRVLATGLHQLVRTRAAGKHYTSTSLPHVPGVDGVGINVSTGKKSYFTTLTTGEGTFAEIVNVPVEDVTELPDGVDPVVAAALMNPVMSSWMGLKKRVDFLKDRKGKEGKPWKVLIMGATSASGKIAIKVARTLGATQVVGAARNKDALAALPLDSTIILQDPPTSTDFSAAADADVVLDYLYGPWPAAYLTSATTATAKNALTWVGIGAMAGDGAEIPAAGLRRRDVSVRGAGPGAWKLEEYAAEVPGMLNVLVGEGDEGIRKVKMEDVEEGWMSREKGRVVFVFGDEII</sequence>
<dbReference type="STRING" id="2010991.A0A3M2S9E8"/>
<dbReference type="InterPro" id="IPR051397">
    <property type="entry name" value="Zn-ADH-like_protein"/>
</dbReference>
<dbReference type="Gene3D" id="3.90.180.10">
    <property type="entry name" value="Medium-chain alcohol dehydrogenases, catalytic domain"/>
    <property type="match status" value="1"/>
</dbReference>
<dbReference type="InterPro" id="IPR036291">
    <property type="entry name" value="NAD(P)-bd_dom_sf"/>
</dbReference>
<comment type="caution">
    <text evidence="1">The sequence shown here is derived from an EMBL/GenBank/DDBJ whole genome shotgun (WGS) entry which is preliminary data.</text>
</comment>
<organism evidence="1 2">
    <name type="scientific">Fusarium kuroshium</name>
    <dbReference type="NCBI Taxonomy" id="2010991"/>
    <lineage>
        <taxon>Eukaryota</taxon>
        <taxon>Fungi</taxon>
        <taxon>Dikarya</taxon>
        <taxon>Ascomycota</taxon>
        <taxon>Pezizomycotina</taxon>
        <taxon>Sordariomycetes</taxon>
        <taxon>Hypocreomycetidae</taxon>
        <taxon>Hypocreales</taxon>
        <taxon>Nectriaceae</taxon>
        <taxon>Fusarium</taxon>
        <taxon>Fusarium solani species complex</taxon>
    </lineage>
</organism>
<evidence type="ECO:0008006" key="3">
    <source>
        <dbReference type="Google" id="ProtNLM"/>
    </source>
</evidence>
<dbReference type="AlphaFoldDB" id="A0A3M2S9E8"/>
<dbReference type="InterPro" id="IPR011032">
    <property type="entry name" value="GroES-like_sf"/>
</dbReference>
<evidence type="ECO:0000313" key="1">
    <source>
        <dbReference type="EMBL" id="RMJ14197.1"/>
    </source>
</evidence>